<evidence type="ECO:0000256" key="2">
    <source>
        <dbReference type="ARBA" id="ARBA00005336"/>
    </source>
</evidence>
<dbReference type="Gene3D" id="3.20.20.300">
    <property type="entry name" value="Glycoside hydrolase, family 3, N-terminal domain"/>
    <property type="match status" value="1"/>
</dbReference>
<name>A0A1I6YG00_9FLAO</name>
<dbReference type="InterPro" id="IPR001764">
    <property type="entry name" value="Glyco_hydro_3_N"/>
</dbReference>
<dbReference type="InterPro" id="IPR017853">
    <property type="entry name" value="GH"/>
</dbReference>
<dbReference type="SUPFAM" id="SSF52279">
    <property type="entry name" value="Beta-D-glucan exohydrolase, C-terminal domain"/>
    <property type="match status" value="1"/>
</dbReference>
<keyword evidence="9" id="KW-1185">Reference proteome</keyword>
<dbReference type="PANTHER" id="PTHR30480">
    <property type="entry name" value="BETA-HEXOSAMINIDASE-RELATED"/>
    <property type="match status" value="1"/>
</dbReference>
<dbReference type="InterPro" id="IPR050226">
    <property type="entry name" value="NagZ_Beta-hexosaminidase"/>
</dbReference>
<dbReference type="Gene3D" id="3.40.50.1700">
    <property type="entry name" value="Glycoside hydrolase family 3 C-terminal domain"/>
    <property type="match status" value="1"/>
</dbReference>
<proteinExistence type="inferred from homology"/>
<evidence type="ECO:0000259" key="6">
    <source>
        <dbReference type="Pfam" id="PF00144"/>
    </source>
</evidence>
<dbReference type="InterPro" id="IPR012338">
    <property type="entry name" value="Beta-lactam/transpept-like"/>
</dbReference>
<dbReference type="AlphaFoldDB" id="A0A1I6YG00"/>
<dbReference type="RefSeq" id="WP_090246725.1">
    <property type="nucleotide sequence ID" value="NZ_FPAS01000001.1"/>
</dbReference>
<feature type="domain" description="Glycoside hydrolase family 3 N-terminal" evidence="7">
    <location>
        <begin position="53"/>
        <end position="368"/>
    </location>
</feature>
<accession>A0A1I6YG00</accession>
<comment type="catalytic activity">
    <reaction evidence="1">
        <text>Hydrolysis of terminal non-reducing N-acetyl-D-hexosamine residues in N-acetyl-beta-D-hexosaminides.</text>
        <dbReference type="EC" id="3.2.1.52"/>
    </reaction>
</comment>
<comment type="similarity">
    <text evidence="2">Belongs to the glycosyl hydrolase 3 family.</text>
</comment>
<dbReference type="InterPro" id="IPR019800">
    <property type="entry name" value="Glyco_hydro_3_AS"/>
</dbReference>
<dbReference type="OrthoDB" id="9805821at2"/>
<gene>
    <name evidence="8" type="ORF">SAMN05216474_0866</name>
</gene>
<dbReference type="Pfam" id="PF00933">
    <property type="entry name" value="Glyco_hydro_3"/>
    <property type="match status" value="1"/>
</dbReference>
<evidence type="ECO:0000256" key="3">
    <source>
        <dbReference type="ARBA" id="ARBA00012663"/>
    </source>
</evidence>
<dbReference type="GO" id="GO:0005975">
    <property type="term" value="P:carbohydrate metabolic process"/>
    <property type="evidence" value="ECO:0007669"/>
    <property type="project" value="InterPro"/>
</dbReference>
<keyword evidence="4" id="KW-0378">Hydrolase</keyword>
<dbReference type="Proteomes" id="UP000236454">
    <property type="component" value="Unassembled WGS sequence"/>
</dbReference>
<evidence type="ECO:0000256" key="5">
    <source>
        <dbReference type="ARBA" id="ARBA00023295"/>
    </source>
</evidence>
<evidence type="ECO:0000313" key="9">
    <source>
        <dbReference type="Proteomes" id="UP000236454"/>
    </source>
</evidence>
<evidence type="ECO:0000313" key="8">
    <source>
        <dbReference type="EMBL" id="SFT49251.1"/>
    </source>
</evidence>
<dbReference type="PROSITE" id="PS00775">
    <property type="entry name" value="GLYCOSYL_HYDROL_F3"/>
    <property type="match status" value="1"/>
</dbReference>
<protein>
    <recommendedName>
        <fullName evidence="3">beta-N-acetylhexosaminidase</fullName>
        <ecNumber evidence="3">3.2.1.52</ecNumber>
    </recommendedName>
</protein>
<dbReference type="GO" id="GO:0009254">
    <property type="term" value="P:peptidoglycan turnover"/>
    <property type="evidence" value="ECO:0007669"/>
    <property type="project" value="TreeGrafter"/>
</dbReference>
<keyword evidence="5" id="KW-0326">Glycosidase</keyword>
<dbReference type="InterPro" id="IPR036962">
    <property type="entry name" value="Glyco_hydro_3_N_sf"/>
</dbReference>
<dbReference type="EMBL" id="FPAS01000001">
    <property type="protein sequence ID" value="SFT49251.1"/>
    <property type="molecule type" value="Genomic_DNA"/>
</dbReference>
<sequence>MQRKTKTTGLILGLLCLTSWYTLTNFVFVPEEEQPAFLSQKDNWAQNTLDSLTLRQKIGQFFMLAAYSNRDEAHLLELEKHVTENEVGGFIFFQGNRKDTKENIERLQAKSEIPLLIGMDAEWGASMRLKGVERLPYQMTLGAANDEDLTRREGEIIAEELRTLGIHINFAPVVDINSNPNNPVIGFRSFGEQATTVSKLGYAFATGMESAGVMSCLKHFPGHGDTDVDSHKGLPTITHSKDEIMLSDIMPFKYGFNKGLPSVMIAHLNIPALDPSGTPASLSKPIVTDLLKNQLNYKGLIFSDALNMKGVADFYGKTEVVVKAFKAGIDILLFPESVEDAMNAIEAEVKAGRISMEDVNERCLKILKAKQHYIPKNGPSATRITAIDKELVSRDIYKQALTLIKNEGDILPLKKIDEKVALVNIGTRSFQFTKRFKDYCKADEYTVYSGTEALEKFDKDAGYSTVFINIYATSMIGRTGYNFPIAWQDFTSALPDSVNVILSVYGNPYVIGEVKNLENIDAIVLAYENNPTVHDISAQLLFGALGYRGHLPVSVSDAYKAGIGIQTEGGLRLSFVLPEELGLDRLKLREIDKVVENGIKEGAYPGSQVVVAKDGKVFYQKSFGHHTYAAKTKVEDDHIYDLASITKIASSTLGLMGLESQGKFDLNEKLNTYIPEVTSVSAAYGNIVIREMMAHQAGLVAWIPFYTKTLEAGAWNPNYLSSIPKDGFETQVAEDLYISDTYTDSIYKKILNTSLGPKRYKYSDLGYYFVKKIIEKIGNAPLNNYMETNYYRAMGLPTMGYLPLAHHSKEIIVPTENDQIFRKQLIHGYVHDQGAAMLGGVGGHAGLFSNATDLAALMQMFLNGGEYAGQRFVSEEVVKKYTDCQFCPTNRRGAGFDKPVRDLNGGPTCNLVSLESFGHSGFTGTLSWADPFNGINYVFLSNRIYPDAENPKLVRMDIRTEIQRIIYEAVNAAEM</sequence>
<dbReference type="PANTHER" id="PTHR30480:SF13">
    <property type="entry name" value="BETA-HEXOSAMINIDASE"/>
    <property type="match status" value="1"/>
</dbReference>
<dbReference type="Pfam" id="PF00144">
    <property type="entry name" value="Beta-lactamase"/>
    <property type="match status" value="1"/>
</dbReference>
<dbReference type="SUPFAM" id="SSF56601">
    <property type="entry name" value="beta-lactamase/transpeptidase-like"/>
    <property type="match status" value="1"/>
</dbReference>
<evidence type="ECO:0000256" key="4">
    <source>
        <dbReference type="ARBA" id="ARBA00022801"/>
    </source>
</evidence>
<dbReference type="EC" id="3.2.1.52" evidence="3"/>
<dbReference type="InterPro" id="IPR001466">
    <property type="entry name" value="Beta-lactam-related"/>
</dbReference>
<reference evidence="8 9" key="1">
    <citation type="submission" date="2016-10" db="EMBL/GenBank/DDBJ databases">
        <authorList>
            <person name="de Groot N.N."/>
        </authorList>
    </citation>
    <scope>NUCLEOTIDE SEQUENCE [LARGE SCALE GENOMIC DNA]</scope>
    <source>
        <strain evidence="8 9">CGMCC 1.7005</strain>
    </source>
</reference>
<evidence type="ECO:0000259" key="7">
    <source>
        <dbReference type="Pfam" id="PF00933"/>
    </source>
</evidence>
<dbReference type="GO" id="GO:0004563">
    <property type="term" value="F:beta-N-acetylhexosaminidase activity"/>
    <property type="evidence" value="ECO:0007669"/>
    <property type="project" value="UniProtKB-EC"/>
</dbReference>
<organism evidence="8 9">
    <name type="scientific">Lishizhenia tianjinensis</name>
    <dbReference type="NCBI Taxonomy" id="477690"/>
    <lineage>
        <taxon>Bacteria</taxon>
        <taxon>Pseudomonadati</taxon>
        <taxon>Bacteroidota</taxon>
        <taxon>Flavobacteriia</taxon>
        <taxon>Flavobacteriales</taxon>
        <taxon>Crocinitomicaceae</taxon>
        <taxon>Lishizhenia</taxon>
    </lineage>
</organism>
<dbReference type="Gene3D" id="3.40.710.10">
    <property type="entry name" value="DD-peptidase/beta-lactamase superfamily"/>
    <property type="match status" value="1"/>
</dbReference>
<dbReference type="PRINTS" id="PR00133">
    <property type="entry name" value="GLHYDRLASE3"/>
</dbReference>
<dbReference type="STRING" id="477690.SAMN05216474_0866"/>
<feature type="domain" description="Beta-lactamase-related" evidence="6">
    <location>
        <begin position="591"/>
        <end position="950"/>
    </location>
</feature>
<dbReference type="SUPFAM" id="SSF51445">
    <property type="entry name" value="(Trans)glycosidases"/>
    <property type="match status" value="1"/>
</dbReference>
<dbReference type="InterPro" id="IPR036881">
    <property type="entry name" value="Glyco_hydro_3_C_sf"/>
</dbReference>
<evidence type="ECO:0000256" key="1">
    <source>
        <dbReference type="ARBA" id="ARBA00001231"/>
    </source>
</evidence>